<gene>
    <name evidence="1" type="ORF">HELGO_WM19145</name>
</gene>
<protein>
    <submittedName>
        <fullName evidence="1">Uncharacterized protein</fullName>
    </submittedName>
</protein>
<proteinExistence type="predicted"/>
<dbReference type="AlphaFoldDB" id="A0A6S6TZZ3"/>
<dbReference type="EMBL" id="CACVAQ010000331">
    <property type="protein sequence ID" value="CAA6823677.1"/>
    <property type="molecule type" value="Genomic_DNA"/>
</dbReference>
<sequence>MHLVFLCTLVWSCQTAVKEQPKAEDQTQSTPETSKVTFQNKGHELVYNMVQTVGDYEQLKALKDVTYKYTYQTPDNKADISMESYIFDGELSYGSYYKHERTFPELEGKIEQGFDGDSFWFKHNGELLNEEVYQKRSTFSRKTNFYWFTMMQKLLDPGLNYEYLKEETIDAQTYDVVKVSFDSEKPTDIYQLYINKKTHLVDQFLFTVADFNSMDPRLMKVVYEKVEGILIPNKRKYTKSDWNGVPLNDQWNVVEWTDIKFDNGLSIEMFQ</sequence>
<organism evidence="1">
    <name type="scientific">uncultured Aureispira sp</name>
    <dbReference type="NCBI Taxonomy" id="1331704"/>
    <lineage>
        <taxon>Bacteria</taxon>
        <taxon>Pseudomonadati</taxon>
        <taxon>Bacteroidota</taxon>
        <taxon>Saprospiria</taxon>
        <taxon>Saprospirales</taxon>
        <taxon>Saprospiraceae</taxon>
        <taxon>Aureispira</taxon>
        <taxon>environmental samples</taxon>
    </lineage>
</organism>
<reference evidence="1" key="1">
    <citation type="submission" date="2020-01" db="EMBL/GenBank/DDBJ databases">
        <authorList>
            <person name="Meier V. D."/>
            <person name="Meier V D."/>
        </authorList>
    </citation>
    <scope>NUCLEOTIDE SEQUENCE</scope>
    <source>
        <strain evidence="1">HLG_WM_MAG_10</strain>
    </source>
</reference>
<name>A0A6S6TZZ3_9BACT</name>
<evidence type="ECO:0000313" key="1">
    <source>
        <dbReference type="EMBL" id="CAA6823677.1"/>
    </source>
</evidence>
<accession>A0A6S6TZZ3</accession>